<dbReference type="PANTHER" id="PTHR43319">
    <property type="entry name" value="BETA-LACTAMASE-RELATED"/>
    <property type="match status" value="1"/>
</dbReference>
<feature type="region of interest" description="Disordered" evidence="1">
    <location>
        <begin position="1"/>
        <end position="25"/>
    </location>
</feature>
<keyword evidence="4" id="KW-1185">Reference proteome</keyword>
<dbReference type="Pfam" id="PF00144">
    <property type="entry name" value="Beta-lactamase"/>
    <property type="match status" value="1"/>
</dbReference>
<sequence>MIAPNNGPADAGPAHPHSLEAAERPAPDPRFAPVAALLESFAAQDPDYSAQLCVYVAGRPVLDLAVGPNCAPDSLTGVFSCSKGAAAMVIGLLVQDGLLDLEAPVASYWPEFAANGKQDITVSQLLSHQAGILGIDGGLPTSHYLDSERGAEQLAAAEPLWIPGRAHAYHALTIGVVMEELARRITGERLQEIYERRIRVPFGLDFHLGLAAADEPRYRDVLHPLEAPSLPFIDPFGHLGIAVNSAAGFEGPDGRTHNIMDVPNAREVREAGFSAAGGTASARGMARLYAAASTGVVLADGSVAGPFLSDATRAALSREQVFGIDRATGLTGAFGTVFMKSQPRNDFGSWRAYGHDGANGALAYADPLYGIGFGYVPARAEALGTGSRGGLLSVAVRQVLLAG</sequence>
<evidence type="ECO:0000256" key="1">
    <source>
        <dbReference type="SAM" id="MobiDB-lite"/>
    </source>
</evidence>
<dbReference type="PANTHER" id="PTHR43319:SF3">
    <property type="entry name" value="BETA-LACTAMASE-RELATED DOMAIN-CONTAINING PROTEIN"/>
    <property type="match status" value="1"/>
</dbReference>
<dbReference type="GO" id="GO:0016787">
    <property type="term" value="F:hydrolase activity"/>
    <property type="evidence" value="ECO:0007669"/>
    <property type="project" value="UniProtKB-KW"/>
</dbReference>
<accession>A0ABP7CL78</accession>
<evidence type="ECO:0000313" key="4">
    <source>
        <dbReference type="Proteomes" id="UP001500752"/>
    </source>
</evidence>
<evidence type="ECO:0000313" key="3">
    <source>
        <dbReference type="EMBL" id="GAA3691130.1"/>
    </source>
</evidence>
<dbReference type="Gene3D" id="3.40.710.10">
    <property type="entry name" value="DD-peptidase/beta-lactamase superfamily"/>
    <property type="match status" value="1"/>
</dbReference>
<protein>
    <submittedName>
        <fullName evidence="3">Serine hydrolase domain-containing protein</fullName>
    </submittedName>
</protein>
<dbReference type="EMBL" id="BAABEO010000020">
    <property type="protein sequence ID" value="GAA3691130.1"/>
    <property type="molecule type" value="Genomic_DNA"/>
</dbReference>
<organism evidence="3 4">
    <name type="scientific">Arthrobacter ginkgonis</name>
    <dbReference type="NCBI Taxonomy" id="1630594"/>
    <lineage>
        <taxon>Bacteria</taxon>
        <taxon>Bacillati</taxon>
        <taxon>Actinomycetota</taxon>
        <taxon>Actinomycetes</taxon>
        <taxon>Micrococcales</taxon>
        <taxon>Micrococcaceae</taxon>
        <taxon>Arthrobacter</taxon>
    </lineage>
</organism>
<dbReference type="RefSeq" id="WP_345152050.1">
    <property type="nucleotide sequence ID" value="NZ_BAABEO010000020.1"/>
</dbReference>
<reference evidence="4" key="1">
    <citation type="journal article" date="2019" name="Int. J. Syst. Evol. Microbiol.">
        <title>The Global Catalogue of Microorganisms (GCM) 10K type strain sequencing project: providing services to taxonomists for standard genome sequencing and annotation.</title>
        <authorList>
            <consortium name="The Broad Institute Genomics Platform"/>
            <consortium name="The Broad Institute Genome Sequencing Center for Infectious Disease"/>
            <person name="Wu L."/>
            <person name="Ma J."/>
        </authorList>
    </citation>
    <scope>NUCLEOTIDE SEQUENCE [LARGE SCALE GENOMIC DNA]</scope>
    <source>
        <strain evidence="4">JCM 30742</strain>
    </source>
</reference>
<dbReference type="SUPFAM" id="SSF56601">
    <property type="entry name" value="beta-lactamase/transpeptidase-like"/>
    <property type="match status" value="1"/>
</dbReference>
<feature type="compositionally biased region" description="Low complexity" evidence="1">
    <location>
        <begin position="1"/>
        <end position="16"/>
    </location>
</feature>
<name>A0ABP7CL78_9MICC</name>
<evidence type="ECO:0000259" key="2">
    <source>
        <dbReference type="Pfam" id="PF00144"/>
    </source>
</evidence>
<feature type="domain" description="Beta-lactamase-related" evidence="2">
    <location>
        <begin position="48"/>
        <end position="378"/>
    </location>
</feature>
<dbReference type="InterPro" id="IPR001466">
    <property type="entry name" value="Beta-lactam-related"/>
</dbReference>
<gene>
    <name evidence="3" type="ORF">GCM10023081_30670</name>
</gene>
<comment type="caution">
    <text evidence="3">The sequence shown here is derived from an EMBL/GenBank/DDBJ whole genome shotgun (WGS) entry which is preliminary data.</text>
</comment>
<keyword evidence="3" id="KW-0378">Hydrolase</keyword>
<dbReference type="Proteomes" id="UP001500752">
    <property type="component" value="Unassembled WGS sequence"/>
</dbReference>
<dbReference type="InterPro" id="IPR012338">
    <property type="entry name" value="Beta-lactam/transpept-like"/>
</dbReference>
<dbReference type="InterPro" id="IPR052907">
    <property type="entry name" value="Beta-lactamase/esterase"/>
</dbReference>
<proteinExistence type="predicted"/>